<evidence type="ECO:0000313" key="1">
    <source>
        <dbReference type="EMBL" id="GFH16163.1"/>
    </source>
</evidence>
<accession>A0A699Z0V5</accession>
<dbReference type="AlphaFoldDB" id="A0A699Z0V5"/>
<keyword evidence="2" id="KW-1185">Reference proteome</keyword>
<name>A0A699Z0V5_HAELA</name>
<dbReference type="Proteomes" id="UP000485058">
    <property type="component" value="Unassembled WGS sequence"/>
</dbReference>
<sequence length="49" mass="5199">MAYNDDASPACSFGAQLSNTTSTLTTGRTYWLVDPTNLGQERQGQGSAD</sequence>
<gene>
    <name evidence="1" type="ORF">HaLaN_12534</name>
</gene>
<dbReference type="EMBL" id="BLLF01000956">
    <property type="protein sequence ID" value="GFH16163.1"/>
    <property type="molecule type" value="Genomic_DNA"/>
</dbReference>
<comment type="caution">
    <text evidence="1">The sequence shown here is derived from an EMBL/GenBank/DDBJ whole genome shotgun (WGS) entry which is preliminary data.</text>
</comment>
<organism evidence="1 2">
    <name type="scientific">Haematococcus lacustris</name>
    <name type="common">Green alga</name>
    <name type="synonym">Haematococcus pluvialis</name>
    <dbReference type="NCBI Taxonomy" id="44745"/>
    <lineage>
        <taxon>Eukaryota</taxon>
        <taxon>Viridiplantae</taxon>
        <taxon>Chlorophyta</taxon>
        <taxon>core chlorophytes</taxon>
        <taxon>Chlorophyceae</taxon>
        <taxon>CS clade</taxon>
        <taxon>Chlamydomonadales</taxon>
        <taxon>Haematococcaceae</taxon>
        <taxon>Haematococcus</taxon>
    </lineage>
</organism>
<protein>
    <submittedName>
        <fullName evidence="1">Uncharacterized protein</fullName>
    </submittedName>
</protein>
<reference evidence="1 2" key="1">
    <citation type="submission" date="2020-02" db="EMBL/GenBank/DDBJ databases">
        <title>Draft genome sequence of Haematococcus lacustris strain NIES-144.</title>
        <authorList>
            <person name="Morimoto D."/>
            <person name="Nakagawa S."/>
            <person name="Yoshida T."/>
            <person name="Sawayama S."/>
        </authorList>
    </citation>
    <scope>NUCLEOTIDE SEQUENCE [LARGE SCALE GENOMIC DNA]</scope>
    <source>
        <strain evidence="1 2">NIES-144</strain>
    </source>
</reference>
<proteinExistence type="predicted"/>
<evidence type="ECO:0000313" key="2">
    <source>
        <dbReference type="Proteomes" id="UP000485058"/>
    </source>
</evidence>